<keyword evidence="6 12" id="KW-0732">Signal</keyword>
<dbReference type="Gene3D" id="3.80.10.10">
    <property type="entry name" value="Ribonuclease Inhibitor"/>
    <property type="match status" value="5"/>
</dbReference>
<keyword evidence="8" id="KW-1133">Transmembrane helix</keyword>
<dbReference type="InterPro" id="IPR013210">
    <property type="entry name" value="LRR_N_plant-typ"/>
</dbReference>
<evidence type="ECO:0000256" key="2">
    <source>
        <dbReference type="ARBA" id="ARBA00009592"/>
    </source>
</evidence>
<evidence type="ECO:0000256" key="8">
    <source>
        <dbReference type="ARBA" id="ARBA00022989"/>
    </source>
</evidence>
<proteinExistence type="inferred from homology"/>
<dbReference type="Pfam" id="PF00560">
    <property type="entry name" value="LRR_1"/>
    <property type="match status" value="8"/>
</dbReference>
<dbReference type="SMART" id="SM00369">
    <property type="entry name" value="LRR_TYP"/>
    <property type="match status" value="8"/>
</dbReference>
<keyword evidence="16" id="KW-1185">Reference proteome</keyword>
<dbReference type="GO" id="GO:0005886">
    <property type="term" value="C:plasma membrane"/>
    <property type="evidence" value="ECO:0007669"/>
    <property type="project" value="UniProtKB-SubCell"/>
</dbReference>
<dbReference type="GO" id="GO:0016301">
    <property type="term" value="F:kinase activity"/>
    <property type="evidence" value="ECO:0007669"/>
    <property type="project" value="UniProtKB-KW"/>
</dbReference>
<evidence type="ECO:0000256" key="5">
    <source>
        <dbReference type="ARBA" id="ARBA00022692"/>
    </source>
</evidence>
<dbReference type="InterPro" id="IPR032675">
    <property type="entry name" value="LRR_dom_sf"/>
</dbReference>
<reference evidence="14 16" key="2">
    <citation type="journal article" date="2014" name="BMC Genomics">
        <title>An improved genome release (version Mt4.0) for the model legume Medicago truncatula.</title>
        <authorList>
            <person name="Tang H."/>
            <person name="Krishnakumar V."/>
            <person name="Bidwell S."/>
            <person name="Rosen B."/>
            <person name="Chan A."/>
            <person name="Zhou S."/>
            <person name="Gentzbittel L."/>
            <person name="Childs K.L."/>
            <person name="Yandell M."/>
            <person name="Gundlach H."/>
            <person name="Mayer K.F."/>
            <person name="Schwartz D.C."/>
            <person name="Town C.D."/>
        </authorList>
    </citation>
    <scope>GENOME REANNOTATION</scope>
    <source>
        <strain evidence="14">A17</strain>
        <strain evidence="15 16">cv. Jemalong A17</strain>
    </source>
</reference>
<organism evidence="14 16">
    <name type="scientific">Medicago truncatula</name>
    <name type="common">Barrel medic</name>
    <name type="synonym">Medicago tribuloides</name>
    <dbReference type="NCBI Taxonomy" id="3880"/>
    <lineage>
        <taxon>Eukaryota</taxon>
        <taxon>Viridiplantae</taxon>
        <taxon>Streptophyta</taxon>
        <taxon>Embryophyta</taxon>
        <taxon>Tracheophyta</taxon>
        <taxon>Spermatophyta</taxon>
        <taxon>Magnoliopsida</taxon>
        <taxon>eudicotyledons</taxon>
        <taxon>Gunneridae</taxon>
        <taxon>Pentapetalae</taxon>
        <taxon>rosids</taxon>
        <taxon>fabids</taxon>
        <taxon>Fabales</taxon>
        <taxon>Fabaceae</taxon>
        <taxon>Papilionoideae</taxon>
        <taxon>50 kb inversion clade</taxon>
        <taxon>NPAAA clade</taxon>
        <taxon>Hologalegina</taxon>
        <taxon>IRL clade</taxon>
        <taxon>Trifolieae</taxon>
        <taxon>Medicago</taxon>
    </lineage>
</organism>
<evidence type="ECO:0000256" key="6">
    <source>
        <dbReference type="ARBA" id="ARBA00022729"/>
    </source>
</evidence>
<feature type="domain" description="Leucine-rich repeat-containing N-terminal plant-type" evidence="13">
    <location>
        <begin position="38"/>
        <end position="74"/>
    </location>
</feature>
<evidence type="ECO:0000259" key="13">
    <source>
        <dbReference type="Pfam" id="PF08263"/>
    </source>
</evidence>
<keyword evidence="14" id="KW-0808">Transferase</keyword>
<evidence type="ECO:0000256" key="4">
    <source>
        <dbReference type="ARBA" id="ARBA00022614"/>
    </source>
</evidence>
<keyword evidence="14" id="KW-0418">Kinase</keyword>
<dbReference type="FunFam" id="3.80.10.10:FF:000129">
    <property type="entry name" value="Leucine-rich repeat receptor-like kinase"/>
    <property type="match status" value="1"/>
</dbReference>
<evidence type="ECO:0000313" key="16">
    <source>
        <dbReference type="Proteomes" id="UP000002051"/>
    </source>
</evidence>
<name>A0A072V4Q8_MEDTR</name>
<gene>
    <name evidence="14" type="ordered locus">MTR_2g017785</name>
</gene>
<keyword evidence="10 14" id="KW-0675">Receptor</keyword>
<evidence type="ECO:0000256" key="7">
    <source>
        <dbReference type="ARBA" id="ARBA00022737"/>
    </source>
</evidence>
<keyword evidence="11" id="KW-0325">Glycoprotein</keyword>
<evidence type="ECO:0000256" key="3">
    <source>
        <dbReference type="ARBA" id="ARBA00022475"/>
    </source>
</evidence>
<dbReference type="EnsemblPlants" id="KEH36651">
    <property type="protein sequence ID" value="KEH36651"/>
    <property type="gene ID" value="MTR_2g017785"/>
</dbReference>
<dbReference type="Proteomes" id="UP000002051">
    <property type="component" value="Chromosome 2"/>
</dbReference>
<comment type="subcellular location">
    <subcellularLocation>
        <location evidence="1">Cell membrane</location>
        <topology evidence="1">Single-pass type I membrane protein</topology>
    </subcellularLocation>
</comment>
<dbReference type="HOGENOM" id="CLU_000288_18_3_1"/>
<evidence type="ECO:0000256" key="1">
    <source>
        <dbReference type="ARBA" id="ARBA00004251"/>
    </source>
</evidence>
<evidence type="ECO:0000256" key="12">
    <source>
        <dbReference type="SAM" id="SignalP"/>
    </source>
</evidence>
<evidence type="ECO:0000256" key="10">
    <source>
        <dbReference type="ARBA" id="ARBA00023170"/>
    </source>
</evidence>
<sequence>MASTKIISVHIVIPLFFLFASTQCEVKSLNVSTLCIKEERMALLNVKKDLNDPYNCLSSWVGKDCCRWIGIECDYQTGYILKLDLGSANICTDALSFISGKINPSLVNLKHLSHLDLSFNDFKGVPIPEFIGSLNMLNYLDLSNANFTGMVLPHLGNLSNLHYLDISNSFSSLWSCTCPLVALPSSSPFLNMTSLSVLDLSGNPFHSSIPSWIFNMSSLIELDLCNSSLIGQALPMLSRWNLYKLQQLDLSYNYLTGDTTETIEALSCGNQSLKFLNLGSNQLTGKLPHSLGQFNSLFFLDLSNNSVNSHSGISGHIPTSIGNLSNLNHLSLENNMMTGIIPECISQLTNLYYLKLLENYWEGIMTNIHFNNLTNLGIECDNQTGHVLKFELKPYLICTRTTTILSQSAFGGEINPSFADLTHLSHLDLSFNDFEGIPIPEHIGSLKMLNYLDLSNANFTGIVPNHLGNLSNLRYLDISDQFSPIMGRDLSWLSALSSLHYLGMDFVNITNSPHELFRAVNKMSSLLELHLSSCNLASLPPSSPFLNRLKCSSLNLVSLSSLN</sequence>
<evidence type="ECO:0000256" key="9">
    <source>
        <dbReference type="ARBA" id="ARBA00023136"/>
    </source>
</evidence>
<feature type="signal peptide" evidence="12">
    <location>
        <begin position="1"/>
        <end position="24"/>
    </location>
</feature>
<dbReference type="InterPro" id="IPR046956">
    <property type="entry name" value="RLP23-like"/>
</dbReference>
<dbReference type="AlphaFoldDB" id="A0A072V4Q8"/>
<keyword evidence="9" id="KW-0472">Membrane</keyword>
<keyword evidence="4" id="KW-0433">Leucine-rich repeat</keyword>
<dbReference type="PANTHER" id="PTHR48063:SF29">
    <property type="entry name" value="LRR RECEPTOR-LIKE KINASE FAMILY PROTEIN"/>
    <property type="match status" value="1"/>
</dbReference>
<dbReference type="STRING" id="3880.A0A072V4Q8"/>
<keyword evidence="7" id="KW-0677">Repeat</keyword>
<evidence type="ECO:0000313" key="14">
    <source>
        <dbReference type="EMBL" id="KEH36651.1"/>
    </source>
</evidence>
<reference evidence="14 16" key="1">
    <citation type="journal article" date="2011" name="Nature">
        <title>The Medicago genome provides insight into the evolution of rhizobial symbioses.</title>
        <authorList>
            <person name="Young N.D."/>
            <person name="Debelle F."/>
            <person name="Oldroyd G.E."/>
            <person name="Geurts R."/>
            <person name="Cannon S.B."/>
            <person name="Udvardi M.K."/>
            <person name="Benedito V.A."/>
            <person name="Mayer K.F."/>
            <person name="Gouzy J."/>
            <person name="Schoof H."/>
            <person name="Van de Peer Y."/>
            <person name="Proost S."/>
            <person name="Cook D.R."/>
            <person name="Meyers B.C."/>
            <person name="Spannagl M."/>
            <person name="Cheung F."/>
            <person name="De Mita S."/>
            <person name="Krishnakumar V."/>
            <person name="Gundlach H."/>
            <person name="Zhou S."/>
            <person name="Mudge J."/>
            <person name="Bharti A.K."/>
            <person name="Murray J.D."/>
            <person name="Naoumkina M.A."/>
            <person name="Rosen B."/>
            <person name="Silverstein K.A."/>
            <person name="Tang H."/>
            <person name="Rombauts S."/>
            <person name="Zhao P.X."/>
            <person name="Zhou P."/>
            <person name="Barbe V."/>
            <person name="Bardou P."/>
            <person name="Bechner M."/>
            <person name="Bellec A."/>
            <person name="Berger A."/>
            <person name="Berges H."/>
            <person name="Bidwell S."/>
            <person name="Bisseling T."/>
            <person name="Choisne N."/>
            <person name="Couloux A."/>
            <person name="Denny R."/>
            <person name="Deshpande S."/>
            <person name="Dai X."/>
            <person name="Doyle J.J."/>
            <person name="Dudez A.M."/>
            <person name="Farmer A.D."/>
            <person name="Fouteau S."/>
            <person name="Franken C."/>
            <person name="Gibelin C."/>
            <person name="Gish J."/>
            <person name="Goldstein S."/>
            <person name="Gonzalez A.J."/>
            <person name="Green P.J."/>
            <person name="Hallab A."/>
            <person name="Hartog M."/>
            <person name="Hua A."/>
            <person name="Humphray S.J."/>
            <person name="Jeong D.H."/>
            <person name="Jing Y."/>
            <person name="Jocker A."/>
            <person name="Kenton S.M."/>
            <person name="Kim D.J."/>
            <person name="Klee K."/>
            <person name="Lai H."/>
            <person name="Lang C."/>
            <person name="Lin S."/>
            <person name="Macmil S.L."/>
            <person name="Magdelenat G."/>
            <person name="Matthews L."/>
            <person name="McCorrison J."/>
            <person name="Monaghan E.L."/>
            <person name="Mun J.H."/>
            <person name="Najar F.Z."/>
            <person name="Nicholson C."/>
            <person name="Noirot C."/>
            <person name="O'Bleness M."/>
            <person name="Paule C.R."/>
            <person name="Poulain J."/>
            <person name="Prion F."/>
            <person name="Qin B."/>
            <person name="Qu C."/>
            <person name="Retzel E.F."/>
            <person name="Riddle C."/>
            <person name="Sallet E."/>
            <person name="Samain S."/>
            <person name="Samson N."/>
            <person name="Sanders I."/>
            <person name="Saurat O."/>
            <person name="Scarpelli C."/>
            <person name="Schiex T."/>
            <person name="Segurens B."/>
            <person name="Severin A.J."/>
            <person name="Sherrier D.J."/>
            <person name="Shi R."/>
            <person name="Sims S."/>
            <person name="Singer S.R."/>
            <person name="Sinharoy S."/>
            <person name="Sterck L."/>
            <person name="Viollet A."/>
            <person name="Wang B.B."/>
            <person name="Wang K."/>
            <person name="Wang M."/>
            <person name="Wang X."/>
            <person name="Warfsmann J."/>
            <person name="Weissenbach J."/>
            <person name="White D.D."/>
            <person name="White J.D."/>
            <person name="Wiley G.B."/>
            <person name="Wincker P."/>
            <person name="Xing Y."/>
            <person name="Yang L."/>
            <person name="Yao Z."/>
            <person name="Ying F."/>
            <person name="Zhai J."/>
            <person name="Zhou L."/>
            <person name="Zuber A."/>
            <person name="Denarie J."/>
            <person name="Dixon R.A."/>
            <person name="May G.D."/>
            <person name="Schwartz D.C."/>
            <person name="Rogers J."/>
            <person name="Quetier F."/>
            <person name="Town C.D."/>
            <person name="Roe B.A."/>
        </authorList>
    </citation>
    <scope>NUCLEOTIDE SEQUENCE [LARGE SCALE GENOMIC DNA]</scope>
    <source>
        <strain evidence="14">A17</strain>
        <strain evidence="15 16">cv. Jemalong A17</strain>
    </source>
</reference>
<evidence type="ECO:0000313" key="15">
    <source>
        <dbReference type="EnsemblPlants" id="KEH36651"/>
    </source>
</evidence>
<reference evidence="15" key="3">
    <citation type="submission" date="2015-04" db="UniProtKB">
        <authorList>
            <consortium name="EnsemblPlants"/>
        </authorList>
    </citation>
    <scope>IDENTIFICATION</scope>
    <source>
        <strain evidence="15">cv. Jemalong A17</strain>
    </source>
</reference>
<keyword evidence="5" id="KW-0812">Transmembrane</keyword>
<comment type="similarity">
    <text evidence="2">Belongs to the RLP family.</text>
</comment>
<dbReference type="EMBL" id="CM001218">
    <property type="protein sequence ID" value="KEH36651.1"/>
    <property type="molecule type" value="Genomic_DNA"/>
</dbReference>
<keyword evidence="3" id="KW-1003">Cell membrane</keyword>
<accession>A0A072V4Q8</accession>
<dbReference type="SUPFAM" id="SSF52047">
    <property type="entry name" value="RNI-like"/>
    <property type="match status" value="1"/>
</dbReference>
<protein>
    <submittedName>
        <fullName evidence="14">LRR receptor-like kinase</fullName>
    </submittedName>
</protein>
<dbReference type="InterPro" id="IPR003591">
    <property type="entry name" value="Leu-rich_rpt_typical-subtyp"/>
</dbReference>
<dbReference type="PANTHER" id="PTHR48063">
    <property type="entry name" value="LRR RECEPTOR-LIKE KINASE"/>
    <property type="match status" value="1"/>
</dbReference>
<dbReference type="Pfam" id="PF08263">
    <property type="entry name" value="LRRNT_2"/>
    <property type="match status" value="1"/>
</dbReference>
<feature type="chain" id="PRO_5014500235" evidence="12">
    <location>
        <begin position="25"/>
        <end position="563"/>
    </location>
</feature>
<dbReference type="InterPro" id="IPR001611">
    <property type="entry name" value="Leu-rich_rpt"/>
</dbReference>
<evidence type="ECO:0000256" key="11">
    <source>
        <dbReference type="ARBA" id="ARBA00023180"/>
    </source>
</evidence>